<gene>
    <name evidence="9" type="ORF">A3E44_00615</name>
</gene>
<dbReference type="NCBIfam" id="NF001030">
    <property type="entry name" value="PRK00110.1"/>
    <property type="match status" value="1"/>
</dbReference>
<feature type="domain" description="TACO1/YebC-like N-terminal" evidence="8">
    <location>
        <begin position="5"/>
        <end position="76"/>
    </location>
</feature>
<reference evidence="9 10" key="1">
    <citation type="journal article" date="2016" name="Nat. Commun.">
        <title>Thousands of microbial genomes shed light on interconnected biogeochemical processes in an aquifer system.</title>
        <authorList>
            <person name="Anantharaman K."/>
            <person name="Brown C.T."/>
            <person name="Hug L.A."/>
            <person name="Sharon I."/>
            <person name="Castelle C.J."/>
            <person name="Probst A.J."/>
            <person name="Thomas B.C."/>
            <person name="Singh A."/>
            <person name="Wilkins M.J."/>
            <person name="Karaoz U."/>
            <person name="Brodie E.L."/>
            <person name="Williams K.H."/>
            <person name="Hubbard S.S."/>
            <person name="Banfield J.F."/>
        </authorList>
    </citation>
    <scope>NUCLEOTIDE SEQUENCE [LARGE SCALE GENOMIC DNA]</scope>
</reference>
<evidence type="ECO:0000313" key="9">
    <source>
        <dbReference type="EMBL" id="OGM54171.1"/>
    </source>
</evidence>
<feature type="domain" description="TACO1/YebC-like second and third" evidence="7">
    <location>
        <begin position="80"/>
        <end position="235"/>
    </location>
</feature>
<dbReference type="Proteomes" id="UP000178603">
    <property type="component" value="Unassembled WGS sequence"/>
</dbReference>
<evidence type="ECO:0000259" key="8">
    <source>
        <dbReference type="Pfam" id="PF20772"/>
    </source>
</evidence>
<protein>
    <recommendedName>
        <fullName evidence="6">Probable transcriptional regulatory protein A3E44_00615</fullName>
    </recommendedName>
</protein>
<dbReference type="InterPro" id="IPR048300">
    <property type="entry name" value="TACO1_YebC-like_2nd/3rd_dom"/>
</dbReference>
<dbReference type="SUPFAM" id="SSF75625">
    <property type="entry name" value="YebC-like"/>
    <property type="match status" value="1"/>
</dbReference>
<dbReference type="EMBL" id="MGGW01000017">
    <property type="protein sequence ID" value="OGM54171.1"/>
    <property type="molecule type" value="Genomic_DNA"/>
</dbReference>
<evidence type="ECO:0000313" key="10">
    <source>
        <dbReference type="Proteomes" id="UP000178603"/>
    </source>
</evidence>
<dbReference type="GO" id="GO:0003677">
    <property type="term" value="F:DNA binding"/>
    <property type="evidence" value="ECO:0007669"/>
    <property type="project" value="UniProtKB-UniRule"/>
</dbReference>
<comment type="similarity">
    <text evidence="1 6">Belongs to the TACO1 family.</text>
</comment>
<dbReference type="FunFam" id="1.10.10.200:FF:000002">
    <property type="entry name" value="Probable transcriptional regulatory protein CLM62_37755"/>
    <property type="match status" value="1"/>
</dbReference>
<keyword evidence="4 6" id="KW-0238">DNA-binding</keyword>
<dbReference type="NCBIfam" id="NF009044">
    <property type="entry name" value="PRK12378.1"/>
    <property type="match status" value="1"/>
</dbReference>
<organism evidence="9 10">
    <name type="scientific">Candidatus Woesebacteria bacterium RIFCSPHIGHO2_12_FULL_41_24</name>
    <dbReference type="NCBI Taxonomy" id="1802510"/>
    <lineage>
        <taxon>Bacteria</taxon>
        <taxon>Candidatus Woeseibacteriota</taxon>
    </lineage>
</organism>
<evidence type="ECO:0000259" key="7">
    <source>
        <dbReference type="Pfam" id="PF01709"/>
    </source>
</evidence>
<dbReference type="AlphaFoldDB" id="A0A1F8AR80"/>
<dbReference type="Gene3D" id="3.30.70.980">
    <property type="match status" value="2"/>
</dbReference>
<dbReference type="GO" id="GO:0006355">
    <property type="term" value="P:regulation of DNA-templated transcription"/>
    <property type="evidence" value="ECO:0007669"/>
    <property type="project" value="UniProtKB-UniRule"/>
</dbReference>
<evidence type="ECO:0000256" key="4">
    <source>
        <dbReference type="ARBA" id="ARBA00023125"/>
    </source>
</evidence>
<dbReference type="HAMAP" id="MF_00693">
    <property type="entry name" value="Transcrip_reg_TACO1"/>
    <property type="match status" value="1"/>
</dbReference>
<evidence type="ECO:0000256" key="5">
    <source>
        <dbReference type="ARBA" id="ARBA00023163"/>
    </source>
</evidence>
<keyword evidence="2 6" id="KW-0963">Cytoplasm</keyword>
<dbReference type="GO" id="GO:0005829">
    <property type="term" value="C:cytosol"/>
    <property type="evidence" value="ECO:0007669"/>
    <property type="project" value="TreeGrafter"/>
</dbReference>
<dbReference type="NCBIfam" id="TIGR01033">
    <property type="entry name" value="YebC/PmpR family DNA-binding transcriptional regulator"/>
    <property type="match status" value="1"/>
</dbReference>
<accession>A0A1F8AR80</accession>
<comment type="subcellular location">
    <subcellularLocation>
        <location evidence="6">Cytoplasm</location>
    </subcellularLocation>
</comment>
<dbReference type="InterPro" id="IPR026564">
    <property type="entry name" value="Transcrip_reg_TACO1-like_dom3"/>
</dbReference>
<keyword evidence="3 6" id="KW-0805">Transcription regulation</keyword>
<proteinExistence type="inferred from homology"/>
<evidence type="ECO:0000256" key="6">
    <source>
        <dbReference type="HAMAP-Rule" id="MF_00693"/>
    </source>
</evidence>
<keyword evidence="5 6" id="KW-0804">Transcription</keyword>
<dbReference type="Pfam" id="PF01709">
    <property type="entry name" value="Transcrip_reg"/>
    <property type="match status" value="1"/>
</dbReference>
<dbReference type="InterPro" id="IPR002876">
    <property type="entry name" value="Transcrip_reg_TACO1-like"/>
</dbReference>
<dbReference type="InterPro" id="IPR017856">
    <property type="entry name" value="Integrase-like_N"/>
</dbReference>
<evidence type="ECO:0000256" key="2">
    <source>
        <dbReference type="ARBA" id="ARBA00022490"/>
    </source>
</evidence>
<name>A0A1F8AR80_9BACT</name>
<evidence type="ECO:0000256" key="1">
    <source>
        <dbReference type="ARBA" id="ARBA00008724"/>
    </source>
</evidence>
<dbReference type="PANTHER" id="PTHR12532:SF6">
    <property type="entry name" value="TRANSCRIPTIONAL REGULATORY PROTEIN YEBC-RELATED"/>
    <property type="match status" value="1"/>
</dbReference>
<comment type="caution">
    <text evidence="9">The sequence shown here is derived from an EMBL/GenBank/DDBJ whole genome shotgun (WGS) entry which is preliminary data.</text>
</comment>
<dbReference type="Gene3D" id="1.10.10.200">
    <property type="match status" value="1"/>
</dbReference>
<evidence type="ECO:0000256" key="3">
    <source>
        <dbReference type="ARBA" id="ARBA00023015"/>
    </source>
</evidence>
<dbReference type="Pfam" id="PF20772">
    <property type="entry name" value="TACO1_YebC_N"/>
    <property type="match status" value="1"/>
</dbReference>
<sequence length="239" mass="26147">MSGHSKWATIHRQKGVKDAKRGALFSKLARAITIAAKLGSGPDPGSNFKLRMAIDRAKAENMPKSNIERAIASAEGSGKLEEVIYEGFGPEGIAVMMEVTTDNRNRTGQEIKNIFERGGGHMGGPGAVAHNFEQKAYIEIKKVGNGEEQILNLIDLGVEEVEDVGEVIDVYTDPSEFASKLALIKEKGFEVLSSELTQKPVNYQEIQGLEKTQKVLTFLDSLAAHEDVQKVHSNVEIRE</sequence>
<dbReference type="PANTHER" id="PTHR12532">
    <property type="entry name" value="TRANSLATIONAL ACTIVATOR OF CYTOCHROME C OXIDASE 1"/>
    <property type="match status" value="1"/>
</dbReference>
<dbReference type="InterPro" id="IPR029072">
    <property type="entry name" value="YebC-like"/>
</dbReference>
<dbReference type="InterPro" id="IPR049083">
    <property type="entry name" value="TACO1_YebC_N"/>
</dbReference>